<name>A0ACB7P8W3_9PEZI</name>
<dbReference type="Proteomes" id="UP000724584">
    <property type="component" value="Unassembled WGS sequence"/>
</dbReference>
<accession>A0ACB7P8W3</accession>
<evidence type="ECO:0000313" key="1">
    <source>
        <dbReference type="EMBL" id="KAH6628398.1"/>
    </source>
</evidence>
<protein>
    <submittedName>
        <fullName evidence="1">Aspartic peptidase domain-containing protein</fullName>
    </submittedName>
</protein>
<comment type="caution">
    <text evidence="1">The sequence shown here is derived from an EMBL/GenBank/DDBJ whole genome shotgun (WGS) entry which is preliminary data.</text>
</comment>
<gene>
    <name evidence="1" type="ORF">F5144DRAFT_594434</name>
</gene>
<sequence length="597" mass="63219">MGSMGHAQDSPRTRPESDPTRLDRKFRINQQNRPRRRPAALICLGAKPIWSSGCLSVRSKSMPRTHAQTWPKTRANRQAREEREVKMATGSCSRQMEMRLLSTVLLALVSGASSKHVVQFNVTKGPPGIHVGSAPTLARRETFSERLINNIAGGGYYVKVKVGTPGQDLTMLLDTGSSDAWVLGHDADLCTDRDLQSLYGMPCADTYNPDLSSSEKMIKRGGFKITYLDGGTASGDYITDDFSIGGTTIKSLQMAYVTKAVRGTGILGLGFSISERASTKYPNIMDEMSNQGLIQSKAYSLYLNDRRTDAGSLLFGGIDTDKFIGPLEILPLYKPPGGNYSSFEMAQPIHAALSAIHDADLGMTLIDCDSHQLTNPSFHLTFTFTPTSAITIPLHELILDILPPNYLPPQSQTTNPKSPPSTTTSITRACVLGIQSTAQFASRNTANQAHFALLGDTFLRSAYVVYDLAHYQIGLAQANLNSTTSTVVELSSSTGTGTDTAASGRGDDGEDDQGGGTTSTGLPRLTGVAAQQTTFTPTSTPGGIGGGGDAGGVAGTGPEQNAAGPAVRMGRIPVGEMAGVAAVTGIFALLGGALIVF</sequence>
<dbReference type="EMBL" id="JAGIZQ010000005">
    <property type="protein sequence ID" value="KAH6628398.1"/>
    <property type="molecule type" value="Genomic_DNA"/>
</dbReference>
<organism evidence="1 2">
    <name type="scientific">Chaetomium tenue</name>
    <dbReference type="NCBI Taxonomy" id="1854479"/>
    <lineage>
        <taxon>Eukaryota</taxon>
        <taxon>Fungi</taxon>
        <taxon>Dikarya</taxon>
        <taxon>Ascomycota</taxon>
        <taxon>Pezizomycotina</taxon>
        <taxon>Sordariomycetes</taxon>
        <taxon>Sordariomycetidae</taxon>
        <taxon>Sordariales</taxon>
        <taxon>Chaetomiaceae</taxon>
        <taxon>Chaetomium</taxon>
    </lineage>
</organism>
<proteinExistence type="predicted"/>
<reference evidence="1 2" key="1">
    <citation type="journal article" date="2021" name="Nat. Commun.">
        <title>Genetic determinants of endophytism in the Arabidopsis root mycobiome.</title>
        <authorList>
            <person name="Mesny F."/>
            <person name="Miyauchi S."/>
            <person name="Thiergart T."/>
            <person name="Pickel B."/>
            <person name="Atanasova L."/>
            <person name="Karlsson M."/>
            <person name="Huettel B."/>
            <person name="Barry K.W."/>
            <person name="Haridas S."/>
            <person name="Chen C."/>
            <person name="Bauer D."/>
            <person name="Andreopoulos W."/>
            <person name="Pangilinan J."/>
            <person name="LaButti K."/>
            <person name="Riley R."/>
            <person name="Lipzen A."/>
            <person name="Clum A."/>
            <person name="Drula E."/>
            <person name="Henrissat B."/>
            <person name="Kohler A."/>
            <person name="Grigoriev I.V."/>
            <person name="Martin F.M."/>
            <person name="Hacquard S."/>
        </authorList>
    </citation>
    <scope>NUCLEOTIDE SEQUENCE [LARGE SCALE GENOMIC DNA]</scope>
    <source>
        <strain evidence="1 2">MPI-SDFR-AT-0079</strain>
    </source>
</reference>
<evidence type="ECO:0000313" key="2">
    <source>
        <dbReference type="Proteomes" id="UP000724584"/>
    </source>
</evidence>
<keyword evidence="2" id="KW-1185">Reference proteome</keyword>